<dbReference type="EMBL" id="JAQQBS010001422">
    <property type="protein sequence ID" value="KAK0165135.1"/>
    <property type="molecule type" value="Genomic_DNA"/>
</dbReference>
<sequence length="147" mass="17124">MNAMALNARSLLWDKYKKNFISILKIPSYEEIYEESHKKIRNVDHQNLQGRVIKFGYYNEPGMVDFKNNNTKVSAIFGELWNTLSEFLNFTIAPRLYNNKYGSLYRNGSADGIIGVLQKKNIDLIPRISCDHDTLKILDCTMPIWRT</sequence>
<proteinExistence type="predicted"/>
<comment type="caution">
    <text evidence="1">The sequence shown here is derived from an EMBL/GenBank/DDBJ whole genome shotgun (WGS) entry which is preliminary data.</text>
</comment>
<evidence type="ECO:0000313" key="1">
    <source>
        <dbReference type="EMBL" id="KAK0165135.1"/>
    </source>
</evidence>
<keyword evidence="2" id="KW-1185">Reference proteome</keyword>
<dbReference type="SUPFAM" id="SSF53850">
    <property type="entry name" value="Periplasmic binding protein-like II"/>
    <property type="match status" value="1"/>
</dbReference>
<evidence type="ECO:0000313" key="2">
    <source>
        <dbReference type="Proteomes" id="UP001168990"/>
    </source>
</evidence>
<dbReference type="Gene3D" id="3.40.190.10">
    <property type="entry name" value="Periplasmic binding protein-like II"/>
    <property type="match status" value="1"/>
</dbReference>
<dbReference type="Proteomes" id="UP001168990">
    <property type="component" value="Unassembled WGS sequence"/>
</dbReference>
<dbReference type="AlphaFoldDB" id="A0AA39F8Y3"/>
<name>A0AA39F8Y3_9HYME</name>
<feature type="non-terminal residue" evidence="1">
    <location>
        <position position="147"/>
    </location>
</feature>
<accession>A0AA39F8Y3</accession>
<gene>
    <name evidence="1" type="ORF">PV328_003683</name>
</gene>
<organism evidence="1 2">
    <name type="scientific">Microctonus aethiopoides</name>
    <dbReference type="NCBI Taxonomy" id="144406"/>
    <lineage>
        <taxon>Eukaryota</taxon>
        <taxon>Metazoa</taxon>
        <taxon>Ecdysozoa</taxon>
        <taxon>Arthropoda</taxon>
        <taxon>Hexapoda</taxon>
        <taxon>Insecta</taxon>
        <taxon>Pterygota</taxon>
        <taxon>Neoptera</taxon>
        <taxon>Endopterygota</taxon>
        <taxon>Hymenoptera</taxon>
        <taxon>Apocrita</taxon>
        <taxon>Ichneumonoidea</taxon>
        <taxon>Braconidae</taxon>
        <taxon>Euphorinae</taxon>
        <taxon>Microctonus</taxon>
    </lineage>
</organism>
<protein>
    <submittedName>
        <fullName evidence="1">Uncharacterized protein</fullName>
    </submittedName>
</protein>
<reference evidence="1" key="1">
    <citation type="journal article" date="2023" name="bioRxiv">
        <title>Scaffold-level genome assemblies of two parasitoid biocontrol wasps reveal the parthenogenesis mechanism and an associated novel virus.</title>
        <authorList>
            <person name="Inwood S."/>
            <person name="Skelly J."/>
            <person name="Guhlin J."/>
            <person name="Harrop T."/>
            <person name="Goldson S."/>
            <person name="Dearden P."/>
        </authorList>
    </citation>
    <scope>NUCLEOTIDE SEQUENCE</scope>
    <source>
        <strain evidence="1">Irish</strain>
        <tissue evidence="1">Whole body</tissue>
    </source>
</reference>
<reference evidence="1" key="2">
    <citation type="submission" date="2023-03" db="EMBL/GenBank/DDBJ databases">
        <authorList>
            <person name="Inwood S.N."/>
            <person name="Skelly J.G."/>
            <person name="Guhlin J."/>
            <person name="Harrop T.W.R."/>
            <person name="Goldson S.G."/>
            <person name="Dearden P.K."/>
        </authorList>
    </citation>
    <scope>NUCLEOTIDE SEQUENCE</scope>
    <source>
        <strain evidence="1">Irish</strain>
        <tissue evidence="1">Whole body</tissue>
    </source>
</reference>